<reference evidence="1 2" key="1">
    <citation type="submission" date="2020-08" db="EMBL/GenBank/DDBJ databases">
        <title>Genomic Encyclopedia of Type Strains, Phase III (KMG-III): the genomes of soil and plant-associated and newly described type strains.</title>
        <authorList>
            <person name="Whitman W."/>
        </authorList>
    </citation>
    <scope>NUCLEOTIDE SEQUENCE [LARGE SCALE GENOMIC DNA]</scope>
    <source>
        <strain evidence="1 2">CECT 3287</strain>
    </source>
</reference>
<protein>
    <submittedName>
        <fullName evidence="1">Uncharacterized protein</fullName>
    </submittedName>
</protein>
<dbReference type="Proteomes" id="UP000590749">
    <property type="component" value="Unassembled WGS sequence"/>
</dbReference>
<evidence type="ECO:0000313" key="1">
    <source>
        <dbReference type="EMBL" id="MBB3099083.1"/>
    </source>
</evidence>
<comment type="caution">
    <text evidence="1">The sequence shown here is derived from an EMBL/GenBank/DDBJ whole genome shotgun (WGS) entry which is preliminary data.</text>
</comment>
<name>A0A7W5FHW2_9ACTN</name>
<dbReference type="EMBL" id="JACHXF010000017">
    <property type="protein sequence ID" value="MBB3099083.1"/>
    <property type="molecule type" value="Genomic_DNA"/>
</dbReference>
<organism evidence="1 2">
    <name type="scientific">Actinoplanes campanulatus</name>
    <dbReference type="NCBI Taxonomy" id="113559"/>
    <lineage>
        <taxon>Bacteria</taxon>
        <taxon>Bacillati</taxon>
        <taxon>Actinomycetota</taxon>
        <taxon>Actinomycetes</taxon>
        <taxon>Micromonosporales</taxon>
        <taxon>Micromonosporaceae</taxon>
        <taxon>Actinoplanes</taxon>
    </lineage>
</organism>
<accession>A0A7W5FHW2</accession>
<dbReference type="RefSeq" id="WP_183225160.1">
    <property type="nucleotide sequence ID" value="NZ_BMPW01000020.1"/>
</dbReference>
<sequence>MTATMTPPASTTMPQSQDPRVLREILDDPNLSGWHEAAHLALEDLEQRIGRHVRHGLGA</sequence>
<keyword evidence="2" id="KW-1185">Reference proteome</keyword>
<gene>
    <name evidence="1" type="ORF">FHR83_006789</name>
</gene>
<dbReference type="AlphaFoldDB" id="A0A7W5FHW2"/>
<proteinExistence type="predicted"/>
<evidence type="ECO:0000313" key="2">
    <source>
        <dbReference type="Proteomes" id="UP000590749"/>
    </source>
</evidence>